<dbReference type="EMBL" id="FRFE01000007">
    <property type="protein sequence ID" value="SHO47509.1"/>
    <property type="molecule type" value="Genomic_DNA"/>
</dbReference>
<protein>
    <submittedName>
        <fullName evidence="1">Uncharacterized protein</fullName>
    </submittedName>
</protein>
<keyword evidence="2" id="KW-1185">Reference proteome</keyword>
<sequence length="46" mass="5238">MHSILLYLLSGKQGKIIVERILQNIMHLLPVKIYPDTPSGTSWYVA</sequence>
<organism evidence="1 2">
    <name type="scientific">Desulfopila aestuarii DSM 18488</name>
    <dbReference type="NCBI Taxonomy" id="1121416"/>
    <lineage>
        <taxon>Bacteria</taxon>
        <taxon>Pseudomonadati</taxon>
        <taxon>Thermodesulfobacteriota</taxon>
        <taxon>Desulfobulbia</taxon>
        <taxon>Desulfobulbales</taxon>
        <taxon>Desulfocapsaceae</taxon>
        <taxon>Desulfopila</taxon>
    </lineage>
</organism>
<reference evidence="1 2" key="1">
    <citation type="submission" date="2016-12" db="EMBL/GenBank/DDBJ databases">
        <authorList>
            <person name="Song W.-J."/>
            <person name="Kurnit D.M."/>
        </authorList>
    </citation>
    <scope>NUCLEOTIDE SEQUENCE [LARGE SCALE GENOMIC DNA]</scope>
    <source>
        <strain evidence="1 2">DSM 18488</strain>
    </source>
</reference>
<evidence type="ECO:0000313" key="2">
    <source>
        <dbReference type="Proteomes" id="UP000184603"/>
    </source>
</evidence>
<gene>
    <name evidence="1" type="ORF">SAMN02745220_01897</name>
</gene>
<proteinExistence type="predicted"/>
<dbReference type="AlphaFoldDB" id="A0A1M7Y584"/>
<accession>A0A1M7Y584</accession>
<name>A0A1M7Y584_9BACT</name>
<dbReference type="Proteomes" id="UP000184603">
    <property type="component" value="Unassembled WGS sequence"/>
</dbReference>
<evidence type="ECO:0000313" key="1">
    <source>
        <dbReference type="EMBL" id="SHO47509.1"/>
    </source>
</evidence>